<protein>
    <submittedName>
        <fullName evidence="2">Uncharacterized protein</fullName>
    </submittedName>
</protein>
<comment type="caution">
    <text evidence="2">The sequence shown here is derived from an EMBL/GenBank/DDBJ whole genome shotgun (WGS) entry which is preliminary data.</text>
</comment>
<dbReference type="AlphaFoldDB" id="A0A9X1NCS4"/>
<dbReference type="Proteomes" id="UP001138997">
    <property type="component" value="Unassembled WGS sequence"/>
</dbReference>
<keyword evidence="3" id="KW-1185">Reference proteome</keyword>
<evidence type="ECO:0000256" key="1">
    <source>
        <dbReference type="SAM" id="MobiDB-lite"/>
    </source>
</evidence>
<evidence type="ECO:0000313" key="2">
    <source>
        <dbReference type="EMBL" id="MCD5310881.1"/>
    </source>
</evidence>
<proteinExistence type="predicted"/>
<feature type="region of interest" description="Disordered" evidence="1">
    <location>
        <begin position="1"/>
        <end position="28"/>
    </location>
</feature>
<gene>
    <name evidence="2" type="ORF">LR394_08240</name>
</gene>
<dbReference type="RefSeq" id="WP_231440057.1">
    <property type="nucleotide sequence ID" value="NZ_JAJOMB010000003.1"/>
</dbReference>
<accession>A0A9X1NCS4</accession>
<reference evidence="2" key="1">
    <citation type="submission" date="2021-11" db="EMBL/GenBank/DDBJ databases">
        <title>Streptomyces corallinus and Kineosporia corallina sp. nov., two new coral-derived marine actinobacteria.</title>
        <authorList>
            <person name="Buangrab K."/>
            <person name="Sutthacheep M."/>
            <person name="Yeemin T."/>
            <person name="Harunari E."/>
            <person name="Igarashi Y."/>
            <person name="Sripreechasak P."/>
            <person name="Kanchanasin P."/>
            <person name="Tanasupawat S."/>
            <person name="Phongsopitanun W."/>
        </authorList>
    </citation>
    <scope>NUCLEOTIDE SEQUENCE</scope>
    <source>
        <strain evidence="2">JCM 31032</strain>
    </source>
</reference>
<organism evidence="2 3">
    <name type="scientific">Kineosporia babensis</name>
    <dbReference type="NCBI Taxonomy" id="499548"/>
    <lineage>
        <taxon>Bacteria</taxon>
        <taxon>Bacillati</taxon>
        <taxon>Actinomycetota</taxon>
        <taxon>Actinomycetes</taxon>
        <taxon>Kineosporiales</taxon>
        <taxon>Kineosporiaceae</taxon>
        <taxon>Kineosporia</taxon>
    </lineage>
</organism>
<name>A0A9X1NCS4_9ACTN</name>
<evidence type="ECO:0000313" key="3">
    <source>
        <dbReference type="Proteomes" id="UP001138997"/>
    </source>
</evidence>
<dbReference type="EMBL" id="JAJOMB010000003">
    <property type="protein sequence ID" value="MCD5310881.1"/>
    <property type="molecule type" value="Genomic_DNA"/>
</dbReference>
<feature type="compositionally biased region" description="Basic and acidic residues" evidence="1">
    <location>
        <begin position="19"/>
        <end position="28"/>
    </location>
</feature>
<sequence length="77" mass="8183">MTPDETLSALAARAKSKQRHDQKSGEDADAMRELVIAGLKQGIGPTELVRASGWSPTYVRRIAREAGIPAAAKGVQP</sequence>